<feature type="transmembrane region" description="Helical" evidence="1">
    <location>
        <begin position="7"/>
        <end position="27"/>
    </location>
</feature>
<evidence type="ECO:0000313" key="3">
    <source>
        <dbReference type="Proteomes" id="UP000770889"/>
    </source>
</evidence>
<comment type="caution">
    <text evidence="2">The sequence shown here is derived from an EMBL/GenBank/DDBJ whole genome shotgun (WGS) entry which is preliminary data.</text>
</comment>
<organism evidence="2 3">
    <name type="scientific">Candidatus Thiodiazotropha taylori</name>
    <dbReference type="NCBI Taxonomy" id="2792791"/>
    <lineage>
        <taxon>Bacteria</taxon>
        <taxon>Pseudomonadati</taxon>
        <taxon>Pseudomonadota</taxon>
        <taxon>Gammaproteobacteria</taxon>
        <taxon>Chromatiales</taxon>
        <taxon>Sedimenticolaceae</taxon>
        <taxon>Candidatus Thiodiazotropha</taxon>
    </lineage>
</organism>
<dbReference type="Proteomes" id="UP000770889">
    <property type="component" value="Unassembled WGS sequence"/>
</dbReference>
<keyword evidence="1" id="KW-1133">Transmembrane helix</keyword>
<proteinExistence type="predicted"/>
<keyword evidence="1" id="KW-0812">Transmembrane</keyword>
<sequence>MSQQTDLADLIMIGIMLMIPVIYPPALCHEKAEDKQCAWYSSHLDFQSCILRTSFGGMVLSSMPIANG</sequence>
<dbReference type="AlphaFoldDB" id="A0A944QRT7"/>
<evidence type="ECO:0000256" key="1">
    <source>
        <dbReference type="SAM" id="Phobius"/>
    </source>
</evidence>
<reference evidence="2 3" key="1">
    <citation type="submission" date="2021-05" db="EMBL/GenBank/DDBJ databases">
        <title>Genetic and Functional Diversity in Clade A Lucinid endosymbionts from the Bahamas.</title>
        <authorList>
            <person name="Giani N.M."/>
            <person name="Engel A.S."/>
            <person name="Campbell B.J."/>
        </authorList>
    </citation>
    <scope>NUCLEOTIDE SEQUENCE [LARGE SCALE GENOMIC DNA]</scope>
    <source>
        <strain evidence="2">LUC16012Gg_MoonRockCtena</strain>
    </source>
</reference>
<evidence type="ECO:0000313" key="2">
    <source>
        <dbReference type="EMBL" id="MBT2988128.1"/>
    </source>
</evidence>
<accession>A0A944QRT7</accession>
<protein>
    <submittedName>
        <fullName evidence="2">Uncharacterized protein</fullName>
    </submittedName>
</protein>
<gene>
    <name evidence="2" type="ORF">KME65_04120</name>
</gene>
<name>A0A944QRT7_9GAMM</name>
<dbReference type="EMBL" id="JAHHGM010000003">
    <property type="protein sequence ID" value="MBT2988128.1"/>
    <property type="molecule type" value="Genomic_DNA"/>
</dbReference>
<keyword evidence="1" id="KW-0472">Membrane</keyword>